<evidence type="ECO:0000313" key="1">
    <source>
        <dbReference type="EMBL" id="KAH7016524.1"/>
    </source>
</evidence>
<dbReference type="AlphaFoldDB" id="A0A9P9BJY9"/>
<dbReference type="RefSeq" id="XP_046006148.1">
    <property type="nucleotide sequence ID" value="XM_046162927.1"/>
</dbReference>
<reference evidence="1" key="1">
    <citation type="journal article" date="2021" name="Nat. Commun.">
        <title>Genetic determinants of endophytism in the Arabidopsis root mycobiome.</title>
        <authorList>
            <person name="Mesny F."/>
            <person name="Miyauchi S."/>
            <person name="Thiergart T."/>
            <person name="Pickel B."/>
            <person name="Atanasova L."/>
            <person name="Karlsson M."/>
            <person name="Huettel B."/>
            <person name="Barry K.W."/>
            <person name="Haridas S."/>
            <person name="Chen C."/>
            <person name="Bauer D."/>
            <person name="Andreopoulos W."/>
            <person name="Pangilinan J."/>
            <person name="LaButti K."/>
            <person name="Riley R."/>
            <person name="Lipzen A."/>
            <person name="Clum A."/>
            <person name="Drula E."/>
            <person name="Henrissat B."/>
            <person name="Kohler A."/>
            <person name="Grigoriev I.V."/>
            <person name="Martin F.M."/>
            <person name="Hacquard S."/>
        </authorList>
    </citation>
    <scope>NUCLEOTIDE SEQUENCE</scope>
    <source>
        <strain evidence="1">MPI-CAGE-CH-0230</strain>
    </source>
</reference>
<dbReference type="EMBL" id="JAGTJQ010000012">
    <property type="protein sequence ID" value="KAH7016524.1"/>
    <property type="molecule type" value="Genomic_DNA"/>
</dbReference>
<keyword evidence="2" id="KW-1185">Reference proteome</keyword>
<gene>
    <name evidence="1" type="ORF">B0I36DRAFT_47166</name>
</gene>
<dbReference type="GeneID" id="70192473"/>
<protein>
    <submittedName>
        <fullName evidence="1">Uncharacterized protein</fullName>
    </submittedName>
</protein>
<proteinExistence type="predicted"/>
<sequence length="204" mass="21761">MLCSWQGMDGAMPMQFSRRWMLQKWKAPGRATLIIESRNCDTVDTLIRVFWCSLPLIVPPSPLLVVSALASAAPAPAPQADSIDQATAAAVSAAIAAVTNAPARSATAVATGTSDTTVSVAGVVSVSSDLGLDDILAQALGVSNRPKNRQCWSLGLDINSEYEKRTPDGRVRKVIRFTTCCCCCRQEAHADSVSKQLPRTIEQT</sequence>
<evidence type="ECO:0000313" key="2">
    <source>
        <dbReference type="Proteomes" id="UP000756346"/>
    </source>
</evidence>
<comment type="caution">
    <text evidence="1">The sequence shown here is derived from an EMBL/GenBank/DDBJ whole genome shotgun (WGS) entry which is preliminary data.</text>
</comment>
<name>A0A9P9BJY9_9PEZI</name>
<accession>A0A9P9BJY9</accession>
<organism evidence="1 2">
    <name type="scientific">Microdochium trichocladiopsis</name>
    <dbReference type="NCBI Taxonomy" id="1682393"/>
    <lineage>
        <taxon>Eukaryota</taxon>
        <taxon>Fungi</taxon>
        <taxon>Dikarya</taxon>
        <taxon>Ascomycota</taxon>
        <taxon>Pezizomycotina</taxon>
        <taxon>Sordariomycetes</taxon>
        <taxon>Xylariomycetidae</taxon>
        <taxon>Xylariales</taxon>
        <taxon>Microdochiaceae</taxon>
        <taxon>Microdochium</taxon>
    </lineage>
</organism>
<dbReference type="Proteomes" id="UP000756346">
    <property type="component" value="Unassembled WGS sequence"/>
</dbReference>